<feature type="domain" description="KIB1-4 beta-propeller" evidence="1">
    <location>
        <begin position="1"/>
        <end position="124"/>
    </location>
</feature>
<sequence>MVYYTEKFYAVNWNGRVLVYDVTGSSPTHTQVVAILPPHHMEDEFYILESIGLLFVIVQYGVQSRPPIREDSSRRISLTPIYPNDGTETYGTTNFGVFEVDLAAGKLRETKQLRDKALFLGANALSQYKLLNFQESSPIIFIILMILWNHTSSMKMGVAGIWVLIT</sequence>
<accession>A0AAN8YJT0</accession>
<dbReference type="PANTHER" id="PTHR44259">
    <property type="entry name" value="OS07G0183000 PROTEIN-RELATED"/>
    <property type="match status" value="1"/>
</dbReference>
<comment type="caution">
    <text evidence="2">The sequence shown here is derived from an EMBL/GenBank/DDBJ whole genome shotgun (WGS) entry which is preliminary data.</text>
</comment>
<organism evidence="2 3">
    <name type="scientific">Solanum bulbocastanum</name>
    <name type="common">Wild potato</name>
    <dbReference type="NCBI Taxonomy" id="147425"/>
    <lineage>
        <taxon>Eukaryota</taxon>
        <taxon>Viridiplantae</taxon>
        <taxon>Streptophyta</taxon>
        <taxon>Embryophyta</taxon>
        <taxon>Tracheophyta</taxon>
        <taxon>Spermatophyta</taxon>
        <taxon>Magnoliopsida</taxon>
        <taxon>eudicotyledons</taxon>
        <taxon>Gunneridae</taxon>
        <taxon>Pentapetalae</taxon>
        <taxon>asterids</taxon>
        <taxon>lamiids</taxon>
        <taxon>Solanales</taxon>
        <taxon>Solanaceae</taxon>
        <taxon>Solanoideae</taxon>
        <taxon>Solaneae</taxon>
        <taxon>Solanum</taxon>
    </lineage>
</organism>
<keyword evidence="3" id="KW-1185">Reference proteome</keyword>
<evidence type="ECO:0000313" key="2">
    <source>
        <dbReference type="EMBL" id="KAK6795190.1"/>
    </source>
</evidence>
<dbReference type="Proteomes" id="UP001371456">
    <property type="component" value="Unassembled WGS sequence"/>
</dbReference>
<dbReference type="PANTHER" id="PTHR44259:SF68">
    <property type="entry name" value="DUF295 DOMAIN-CONTAINING PROTEIN"/>
    <property type="match status" value="1"/>
</dbReference>
<reference evidence="2 3" key="1">
    <citation type="submission" date="2024-02" db="EMBL/GenBank/DDBJ databases">
        <title>de novo genome assembly of Solanum bulbocastanum strain 11H21.</title>
        <authorList>
            <person name="Hosaka A.J."/>
        </authorList>
    </citation>
    <scope>NUCLEOTIDE SEQUENCE [LARGE SCALE GENOMIC DNA]</scope>
    <source>
        <tissue evidence="2">Young leaves</tissue>
    </source>
</reference>
<dbReference type="Pfam" id="PF03478">
    <property type="entry name" value="Beta-prop_KIB1-4"/>
    <property type="match status" value="1"/>
</dbReference>
<dbReference type="InterPro" id="IPR050942">
    <property type="entry name" value="F-box_BR-signaling"/>
</dbReference>
<protein>
    <recommendedName>
        <fullName evidence="1">KIB1-4 beta-propeller domain-containing protein</fullName>
    </recommendedName>
</protein>
<dbReference type="EMBL" id="JBANQN010000003">
    <property type="protein sequence ID" value="KAK6795190.1"/>
    <property type="molecule type" value="Genomic_DNA"/>
</dbReference>
<evidence type="ECO:0000313" key="3">
    <source>
        <dbReference type="Proteomes" id="UP001371456"/>
    </source>
</evidence>
<dbReference type="InterPro" id="IPR005174">
    <property type="entry name" value="KIB1-4_b-propeller"/>
</dbReference>
<gene>
    <name evidence="2" type="ORF">RDI58_008643</name>
</gene>
<proteinExistence type="predicted"/>
<name>A0AAN8YJT0_SOLBU</name>
<dbReference type="AlphaFoldDB" id="A0AAN8YJT0"/>
<evidence type="ECO:0000259" key="1">
    <source>
        <dbReference type="Pfam" id="PF03478"/>
    </source>
</evidence>